<sequence length="312" mass="33568">MSLDDTAGEYRFFADVMVRGSSPSYERLALGVAADRELLGLLGGLPPAKRQPNLLLAAVRLVSGGVPGSYGQLRETVFGRWDEVAAVMLARRTQTNEPGRCAALYPVLASLPQPLALLEVGASAGLCLLPDRYSYEYRGTGGTTYGGAGDGALVLRCRVDGPAPAVGGIDVVWRAGIDLNPLDVGDEDDVRWLEALIWPEQAERRERLRRAVALARRDPPRIHAGDLNERLDEVVAGAPEAATLVVFHTAVLDYVPEPGRSAFVARMRRLRGHWLAQEMAADAEEAAYVVALDERPLAVAAMHGGWLRPGSG</sequence>
<accession>A0ABV5M250</accession>
<dbReference type="RefSeq" id="WP_223103192.1">
    <property type="nucleotide sequence ID" value="NZ_CP061913.1"/>
</dbReference>
<proteinExistence type="predicted"/>
<dbReference type="EMBL" id="JBHMCA010000018">
    <property type="protein sequence ID" value="MFB9442892.1"/>
    <property type="molecule type" value="Genomic_DNA"/>
</dbReference>
<organism evidence="1 2">
    <name type="scientific">Dactylosporangium vinaceum</name>
    <dbReference type="NCBI Taxonomy" id="53362"/>
    <lineage>
        <taxon>Bacteria</taxon>
        <taxon>Bacillati</taxon>
        <taxon>Actinomycetota</taxon>
        <taxon>Actinomycetes</taxon>
        <taxon>Micromonosporales</taxon>
        <taxon>Micromonosporaceae</taxon>
        <taxon>Dactylosporangium</taxon>
    </lineage>
</organism>
<comment type="caution">
    <text evidence="1">The sequence shown here is derived from an EMBL/GenBank/DDBJ whole genome shotgun (WGS) entry which is preliminary data.</text>
</comment>
<dbReference type="InterPro" id="IPR011200">
    <property type="entry name" value="UCP012608"/>
</dbReference>
<reference evidence="1 2" key="1">
    <citation type="submission" date="2024-09" db="EMBL/GenBank/DDBJ databases">
        <authorList>
            <person name="Sun Q."/>
            <person name="Mori K."/>
        </authorList>
    </citation>
    <scope>NUCLEOTIDE SEQUENCE [LARGE SCALE GENOMIC DNA]</scope>
    <source>
        <strain evidence="1 2">JCM 3307</strain>
    </source>
</reference>
<keyword evidence="2" id="KW-1185">Reference proteome</keyword>
<gene>
    <name evidence="1" type="ORF">ACFFTR_07320</name>
</gene>
<protein>
    <submittedName>
        <fullName evidence="1">DUF2332 family protein</fullName>
    </submittedName>
</protein>
<evidence type="ECO:0000313" key="1">
    <source>
        <dbReference type="EMBL" id="MFB9442892.1"/>
    </source>
</evidence>
<dbReference type="Proteomes" id="UP001589608">
    <property type="component" value="Unassembled WGS sequence"/>
</dbReference>
<evidence type="ECO:0000313" key="2">
    <source>
        <dbReference type="Proteomes" id="UP001589608"/>
    </source>
</evidence>
<dbReference type="Pfam" id="PF10094">
    <property type="entry name" value="DUF2332"/>
    <property type="match status" value="1"/>
</dbReference>
<name>A0ABV5M250_9ACTN</name>